<dbReference type="EMBL" id="ABZS01000014">
    <property type="protein sequence ID" value="EEP61235.1"/>
    <property type="molecule type" value="Genomic_DNA"/>
</dbReference>
<feature type="domain" description="Thiamine phosphate synthase/TenI" evidence="3">
    <location>
        <begin position="5"/>
        <end position="179"/>
    </location>
</feature>
<dbReference type="InterPro" id="IPR022998">
    <property type="entry name" value="ThiamineP_synth_TenI"/>
</dbReference>
<dbReference type="InterPro" id="IPR013785">
    <property type="entry name" value="Aldolase_TIM"/>
</dbReference>
<dbReference type="GO" id="GO:0004789">
    <property type="term" value="F:thiamine-phosphate diphosphorylase activity"/>
    <property type="evidence" value="ECO:0007669"/>
    <property type="project" value="UniProtKB-EC"/>
</dbReference>
<dbReference type="OrthoDB" id="9815348at2"/>
<comment type="caution">
    <text evidence="4">The sequence shown here is derived from an EMBL/GenBank/DDBJ whole genome shotgun (WGS) entry which is preliminary data.</text>
</comment>
<dbReference type="SUPFAM" id="SSF51391">
    <property type="entry name" value="Thiamin phosphate synthase"/>
    <property type="match status" value="1"/>
</dbReference>
<dbReference type="Gene3D" id="3.20.20.70">
    <property type="entry name" value="Aldolase class I"/>
    <property type="match status" value="1"/>
</dbReference>
<dbReference type="PANTHER" id="PTHR20857:SF15">
    <property type="entry name" value="THIAMINE-PHOSPHATE SYNTHASE"/>
    <property type="match status" value="1"/>
</dbReference>
<evidence type="ECO:0000259" key="3">
    <source>
        <dbReference type="Pfam" id="PF02581"/>
    </source>
</evidence>
<dbReference type="PANTHER" id="PTHR20857">
    <property type="entry name" value="THIAMINE-PHOSPHATE PYROPHOSPHORYLASE"/>
    <property type="match status" value="1"/>
</dbReference>
<keyword evidence="2" id="KW-0784">Thiamine biosynthesis</keyword>
<dbReference type="GO" id="GO:0005737">
    <property type="term" value="C:cytoplasm"/>
    <property type="evidence" value="ECO:0007669"/>
    <property type="project" value="TreeGrafter"/>
</dbReference>
<name>C4FI48_9AQUI</name>
<keyword evidence="5" id="KW-1185">Reference proteome</keyword>
<gene>
    <name evidence="4" type="ORF">SULYE_0232</name>
</gene>
<keyword evidence="4" id="KW-0808">Transferase</keyword>
<proteinExistence type="predicted"/>
<dbReference type="Proteomes" id="UP000005540">
    <property type="component" value="Unassembled WGS sequence"/>
</dbReference>
<accession>C4FI48</accession>
<organism evidence="4 5">
    <name type="scientific">Sulfurihydrogenibium yellowstonense SS-5</name>
    <dbReference type="NCBI Taxonomy" id="432331"/>
    <lineage>
        <taxon>Bacteria</taxon>
        <taxon>Pseudomonadati</taxon>
        <taxon>Aquificota</taxon>
        <taxon>Aquificia</taxon>
        <taxon>Aquificales</taxon>
        <taxon>Hydrogenothermaceae</taxon>
        <taxon>Sulfurihydrogenibium</taxon>
    </lineage>
</organism>
<reference evidence="4 5" key="1">
    <citation type="submission" date="2009-04" db="EMBL/GenBank/DDBJ databases">
        <authorList>
            <person name="Reysenbach A.-L."/>
            <person name="Heidelberg J.F."/>
            <person name="Nelson W.C."/>
        </authorList>
    </citation>
    <scope>NUCLEOTIDE SEQUENCE [LARGE SCALE GENOMIC DNA]</scope>
    <source>
        <strain evidence="4 5">SS-5</strain>
    </source>
</reference>
<dbReference type="CDD" id="cd00564">
    <property type="entry name" value="TMP_TenI"/>
    <property type="match status" value="1"/>
</dbReference>
<sequence length="183" mass="20725">MLHRFYFITDRKKFKKPFLDTIKEVLDKGIRLLQIREKDLPDNELFKLTEDVLKIAEGYDAKIIINSRLDIALLLNLDGVHLPENGLPIEPIKKKFPNLIVGKSCHSLECGLQAYQDGADYVFISPIFQVEGKAPPIGVEKLREIVNKLPLPVYALGGINKFNVQSVLDTGVYGIASIRYFLD</sequence>
<evidence type="ECO:0000256" key="2">
    <source>
        <dbReference type="ARBA" id="ARBA00022977"/>
    </source>
</evidence>
<dbReference type="EC" id="2.5.1.3" evidence="4"/>
<dbReference type="RefSeq" id="WP_007545646.1">
    <property type="nucleotide sequence ID" value="NZ_ABZS01000014.1"/>
</dbReference>
<evidence type="ECO:0000313" key="4">
    <source>
        <dbReference type="EMBL" id="EEP61235.1"/>
    </source>
</evidence>
<dbReference type="InterPro" id="IPR036206">
    <property type="entry name" value="ThiamineP_synth_sf"/>
</dbReference>
<comment type="pathway">
    <text evidence="1">Cofactor biosynthesis; thiamine diphosphate biosynthesis.</text>
</comment>
<evidence type="ECO:0000256" key="1">
    <source>
        <dbReference type="ARBA" id="ARBA00004948"/>
    </source>
</evidence>
<evidence type="ECO:0000313" key="5">
    <source>
        <dbReference type="Proteomes" id="UP000005540"/>
    </source>
</evidence>
<protein>
    <submittedName>
        <fullName evidence="4">Thiamine-phosphate pyrophosphorylase</fullName>
        <ecNumber evidence="4">2.5.1.3</ecNumber>
    </submittedName>
</protein>
<dbReference type="AlphaFoldDB" id="C4FI48"/>
<dbReference type="Pfam" id="PF02581">
    <property type="entry name" value="TMP-TENI"/>
    <property type="match status" value="1"/>
</dbReference>
<dbReference type="GO" id="GO:0009228">
    <property type="term" value="P:thiamine biosynthetic process"/>
    <property type="evidence" value="ECO:0007669"/>
    <property type="project" value="UniProtKB-KW"/>
</dbReference>